<dbReference type="GO" id="GO:0005737">
    <property type="term" value="C:cytoplasm"/>
    <property type="evidence" value="ECO:0007669"/>
    <property type="project" value="TreeGrafter"/>
</dbReference>
<reference evidence="8" key="1">
    <citation type="submission" date="2021-03" db="EMBL/GenBank/DDBJ databases">
        <authorList>
            <person name="Bekaert M."/>
        </authorList>
    </citation>
    <scope>NUCLEOTIDE SEQUENCE</scope>
</reference>
<comment type="catalytic activity">
    <reaction evidence="4">
        <text>Couples ATP hydrolysis with the unwinding of duplex DNA by translocating in the 3'-5' direction.</text>
        <dbReference type="EC" id="5.6.2.4"/>
    </reaction>
</comment>
<keyword evidence="6" id="KW-0863">Zinc-finger</keyword>
<dbReference type="PROSITE" id="PS50157">
    <property type="entry name" value="ZINC_FINGER_C2H2_2"/>
    <property type="match status" value="2"/>
</dbReference>
<sequence length="566" mass="65219">MAVLLKDKAELICLDDKSVVPVGEPGNPVASGVRAHNKSLVPTGVKIAALDHDFHIHGAVPSVLFHIDIPTSSSDSFYSGKKIKMDELEVQDYEMMRLDDDLRQPWPVEGMACNVPSCNTHIYTSYRAYIKHWKKIQYISISECEICNMTFNRKCLLNRHFRFVHKLNGAQLANKFAHVTFFKMAQAQLTAVSFNIKKREYWLPEGMRCEVEGCETPIFSPLSIYIKHWKAKHIPVVPIYQCSICKSRFGRRCELTRHLRFFHHLTVEETNAILCKVQPEQLPNMHYRDPGDVLPRQAKPRVNVEAREAARRQRERYAAEHKVEFPNLYIFQKGLTDEDKRDCCQYIIELLFRGDNIRYVIHWGTPRSLNGFMQESGRAGRDGNAAFSIVYYHNKNISGSATNATMHDYYTIWIPAHLRRHVIKNSVQHVFGKHSTIVIILNFAKQSYHPATSNDGKLTSLQDQDESSAIFDDQIKLWTKGTSIEAQEETRIGTCINYSDVEQYIIQDVCTLLSRISEKADRLFGNNTTNLAESWMHIRCKFDGGKLYSEVLWLKIANELWTRVIS</sequence>
<dbReference type="SUPFAM" id="SSF52540">
    <property type="entry name" value="P-loop containing nucleoside triphosphate hydrolases"/>
    <property type="match status" value="1"/>
</dbReference>
<keyword evidence="6" id="KW-0862">Zinc</keyword>
<dbReference type="GO" id="GO:0000724">
    <property type="term" value="P:double-strand break repair via homologous recombination"/>
    <property type="evidence" value="ECO:0007669"/>
    <property type="project" value="TreeGrafter"/>
</dbReference>
<dbReference type="InterPro" id="IPR013087">
    <property type="entry name" value="Znf_C2H2_type"/>
</dbReference>
<dbReference type="Proteomes" id="UP000683360">
    <property type="component" value="Unassembled WGS sequence"/>
</dbReference>
<evidence type="ECO:0000256" key="6">
    <source>
        <dbReference type="PROSITE-ProRule" id="PRU00042"/>
    </source>
</evidence>
<evidence type="ECO:0000256" key="2">
    <source>
        <dbReference type="ARBA" id="ARBA00023125"/>
    </source>
</evidence>
<keyword evidence="6" id="KW-0479">Metal-binding</keyword>
<dbReference type="SMART" id="SM00355">
    <property type="entry name" value="ZnF_C2H2"/>
    <property type="match status" value="2"/>
</dbReference>
<keyword evidence="3" id="KW-0413">Isomerase</keyword>
<dbReference type="AlphaFoldDB" id="A0A8S3S7P9"/>
<keyword evidence="9" id="KW-1185">Reference proteome</keyword>
<evidence type="ECO:0000259" key="7">
    <source>
        <dbReference type="PROSITE" id="PS50157"/>
    </source>
</evidence>
<comment type="caution">
    <text evidence="8">The sequence shown here is derived from an EMBL/GenBank/DDBJ whole genome shotgun (WGS) entry which is preliminary data.</text>
</comment>
<dbReference type="GO" id="GO:0003677">
    <property type="term" value="F:DNA binding"/>
    <property type="evidence" value="ECO:0007669"/>
    <property type="project" value="UniProtKB-KW"/>
</dbReference>
<evidence type="ECO:0000256" key="4">
    <source>
        <dbReference type="ARBA" id="ARBA00034617"/>
    </source>
</evidence>
<evidence type="ECO:0000313" key="8">
    <source>
        <dbReference type="EMBL" id="CAG2217124.1"/>
    </source>
</evidence>
<name>A0A8S3S7P9_MYTED</name>
<dbReference type="PROSITE" id="PS00028">
    <property type="entry name" value="ZINC_FINGER_C2H2_1"/>
    <property type="match status" value="1"/>
</dbReference>
<dbReference type="EMBL" id="CAJPWZ010001503">
    <property type="protein sequence ID" value="CAG2217124.1"/>
    <property type="molecule type" value="Genomic_DNA"/>
</dbReference>
<feature type="domain" description="C2H2-type" evidence="7">
    <location>
        <begin position="142"/>
        <end position="165"/>
    </location>
</feature>
<accession>A0A8S3S7P9</accession>
<dbReference type="GO" id="GO:0005694">
    <property type="term" value="C:chromosome"/>
    <property type="evidence" value="ECO:0007669"/>
    <property type="project" value="TreeGrafter"/>
</dbReference>
<evidence type="ECO:0000256" key="1">
    <source>
        <dbReference type="ARBA" id="ARBA00005446"/>
    </source>
</evidence>
<feature type="domain" description="C2H2-type" evidence="7">
    <location>
        <begin position="240"/>
        <end position="263"/>
    </location>
</feature>
<protein>
    <recommendedName>
        <fullName evidence="5">DNA 3'-5' helicase</fullName>
        <ecNumber evidence="5">5.6.2.4</ecNumber>
    </recommendedName>
</protein>
<proteinExistence type="inferred from homology"/>
<gene>
    <name evidence="8" type="ORF">MEDL_30795</name>
</gene>
<evidence type="ECO:0000256" key="3">
    <source>
        <dbReference type="ARBA" id="ARBA00023235"/>
    </source>
</evidence>
<evidence type="ECO:0000313" key="9">
    <source>
        <dbReference type="Proteomes" id="UP000683360"/>
    </source>
</evidence>
<dbReference type="GO" id="GO:0009378">
    <property type="term" value="F:four-way junction helicase activity"/>
    <property type="evidence" value="ECO:0007669"/>
    <property type="project" value="TreeGrafter"/>
</dbReference>
<dbReference type="EC" id="5.6.2.4" evidence="5"/>
<dbReference type="Gene3D" id="3.40.50.300">
    <property type="entry name" value="P-loop containing nucleotide triphosphate hydrolases"/>
    <property type="match status" value="1"/>
</dbReference>
<organism evidence="8 9">
    <name type="scientific">Mytilus edulis</name>
    <name type="common">Blue mussel</name>
    <dbReference type="NCBI Taxonomy" id="6550"/>
    <lineage>
        <taxon>Eukaryota</taxon>
        <taxon>Metazoa</taxon>
        <taxon>Spiralia</taxon>
        <taxon>Lophotrochozoa</taxon>
        <taxon>Mollusca</taxon>
        <taxon>Bivalvia</taxon>
        <taxon>Autobranchia</taxon>
        <taxon>Pteriomorphia</taxon>
        <taxon>Mytilida</taxon>
        <taxon>Mytiloidea</taxon>
        <taxon>Mytilidae</taxon>
        <taxon>Mytilinae</taxon>
        <taxon>Mytilus</taxon>
    </lineage>
</organism>
<keyword evidence="2" id="KW-0238">DNA-binding</keyword>
<dbReference type="GO" id="GO:0043138">
    <property type="term" value="F:3'-5' DNA helicase activity"/>
    <property type="evidence" value="ECO:0007669"/>
    <property type="project" value="UniProtKB-EC"/>
</dbReference>
<comment type="similarity">
    <text evidence="1">Belongs to the helicase family. RecQ subfamily.</text>
</comment>
<dbReference type="PANTHER" id="PTHR13710:SF105">
    <property type="entry name" value="ATP-DEPENDENT DNA HELICASE Q1"/>
    <property type="match status" value="1"/>
</dbReference>
<dbReference type="GO" id="GO:0008270">
    <property type="term" value="F:zinc ion binding"/>
    <property type="evidence" value="ECO:0007669"/>
    <property type="project" value="UniProtKB-KW"/>
</dbReference>
<evidence type="ECO:0000256" key="5">
    <source>
        <dbReference type="ARBA" id="ARBA00034808"/>
    </source>
</evidence>
<dbReference type="InterPro" id="IPR027417">
    <property type="entry name" value="P-loop_NTPase"/>
</dbReference>
<dbReference type="PANTHER" id="PTHR13710">
    <property type="entry name" value="DNA HELICASE RECQ FAMILY MEMBER"/>
    <property type="match status" value="1"/>
</dbReference>